<comment type="subcellular location">
    <subcellularLocation>
        <location evidence="1">Nucleus</location>
    </subcellularLocation>
</comment>
<organism evidence="5 6">
    <name type="scientific">Drosophila lebanonensis</name>
    <name type="common">Fruit fly</name>
    <name type="synonym">Scaptodrosophila lebanonensis</name>
    <dbReference type="NCBI Taxonomy" id="7225"/>
    <lineage>
        <taxon>Eukaryota</taxon>
        <taxon>Metazoa</taxon>
        <taxon>Ecdysozoa</taxon>
        <taxon>Arthropoda</taxon>
        <taxon>Hexapoda</taxon>
        <taxon>Insecta</taxon>
        <taxon>Pterygota</taxon>
        <taxon>Neoptera</taxon>
        <taxon>Endopterygota</taxon>
        <taxon>Diptera</taxon>
        <taxon>Brachycera</taxon>
        <taxon>Muscomorpha</taxon>
        <taxon>Ephydroidea</taxon>
        <taxon>Drosophilidae</taxon>
        <taxon>Scaptodrosophila</taxon>
    </lineage>
</organism>
<evidence type="ECO:0000313" key="5">
    <source>
        <dbReference type="Proteomes" id="UP000504634"/>
    </source>
</evidence>
<protein>
    <submittedName>
        <fullName evidence="6">Uncharacterized protein LOC115633804</fullName>
    </submittedName>
</protein>
<dbReference type="GO" id="GO:0005667">
    <property type="term" value="C:transcription regulator complex"/>
    <property type="evidence" value="ECO:0007669"/>
    <property type="project" value="TreeGrafter"/>
</dbReference>
<proteinExistence type="predicted"/>
<evidence type="ECO:0000313" key="6">
    <source>
        <dbReference type="RefSeq" id="XP_030387146.1"/>
    </source>
</evidence>
<evidence type="ECO:0000256" key="2">
    <source>
        <dbReference type="SAM" id="MobiDB-lite"/>
    </source>
</evidence>
<dbReference type="GO" id="GO:0003677">
    <property type="term" value="F:DNA binding"/>
    <property type="evidence" value="ECO:0007669"/>
    <property type="project" value="InterPro"/>
</dbReference>
<name>A0A6J2UFA5_DROLE</name>
<dbReference type="InterPro" id="IPR004210">
    <property type="entry name" value="BESS_motif"/>
</dbReference>
<evidence type="ECO:0000259" key="4">
    <source>
        <dbReference type="PROSITE" id="PS51031"/>
    </source>
</evidence>
<feature type="domain" description="MADF" evidence="3">
    <location>
        <begin position="22"/>
        <end position="110"/>
    </location>
</feature>
<dbReference type="GO" id="GO:0005634">
    <property type="term" value="C:nucleus"/>
    <property type="evidence" value="ECO:0007669"/>
    <property type="project" value="UniProtKB-SubCell"/>
</dbReference>
<dbReference type="PANTHER" id="PTHR12243:SF60">
    <property type="entry name" value="SI:CH211-15D5.12-RELATED"/>
    <property type="match status" value="1"/>
</dbReference>
<dbReference type="SMART" id="SM00595">
    <property type="entry name" value="MADF"/>
    <property type="match status" value="1"/>
</dbReference>
<gene>
    <name evidence="6" type="primary">LOC115633804</name>
</gene>
<reference evidence="6" key="1">
    <citation type="submission" date="2025-08" db="UniProtKB">
        <authorList>
            <consortium name="RefSeq"/>
        </authorList>
    </citation>
    <scope>IDENTIFICATION</scope>
    <source>
        <strain evidence="6">11010-0011.00</strain>
        <tissue evidence="6">Whole body</tissue>
    </source>
</reference>
<keyword evidence="5" id="KW-1185">Reference proteome</keyword>
<evidence type="ECO:0000256" key="1">
    <source>
        <dbReference type="PROSITE-ProRule" id="PRU00371"/>
    </source>
</evidence>
<feature type="region of interest" description="Disordered" evidence="2">
    <location>
        <begin position="449"/>
        <end position="474"/>
    </location>
</feature>
<dbReference type="OrthoDB" id="6081971at2759"/>
<dbReference type="InterPro" id="IPR006578">
    <property type="entry name" value="MADF-dom"/>
</dbReference>
<dbReference type="Pfam" id="PF10545">
    <property type="entry name" value="MADF_DNA_bdg"/>
    <property type="match status" value="1"/>
</dbReference>
<evidence type="ECO:0000259" key="3">
    <source>
        <dbReference type="PROSITE" id="PS51029"/>
    </source>
</evidence>
<dbReference type="PROSITE" id="PS51031">
    <property type="entry name" value="BESS"/>
    <property type="match status" value="1"/>
</dbReference>
<keyword evidence="1" id="KW-0539">Nucleus</keyword>
<dbReference type="InterPro" id="IPR039353">
    <property type="entry name" value="TF_Adf1"/>
</dbReference>
<feature type="domain" description="BESS" evidence="4">
    <location>
        <begin position="487"/>
        <end position="526"/>
    </location>
</feature>
<dbReference type="PROSITE" id="PS51029">
    <property type="entry name" value="MADF"/>
    <property type="match status" value="1"/>
</dbReference>
<sequence length="614" mass="64358">MKELKVARAISESSTTSDNTSDFIDIVKKYDVVYNNHNPDYKNVEVKMKVWKQISDEIGLSIEASKRKWKNLRDSYTKYLRSFRVGTKTSKKYQYWAHAEHMEFLKPYQGPGRNSVNGNGKSNDEDDTECDFGYQMLSKAASNAGEEDLKSALNTVTTATGGLGNTTLNTHTVNTYTTAMTCTGTSVLTPSTVTSAIGTPPNLISPSGVCAPNNLNSHSSNSNGSSGTNCAAVAPLNALTPPVSSNSNSAVVLPLPTMSSVSLSAMGKENAAALATLANLHLDALPLPGTGTSAAAAAAAVAAQQMFPLATLKAAAAAAGMQLPPPSSTANNVGCLIIEPHLFAAADNFKKELNAAAAVAGTTPLGLFQNLANQAHGLNNLNINALGTGTNISNRLLTPSGINAAGNCNSLPLSSQSTSPMQSSKVRRVQPSPQTAAINLSCSATTANTASAVATQPPPAKTRKLSDQSRPSSDLDVGAVLQANRDLDANTLFFLSLARQVRTMPMKFQSLAKMRCMRIVSDIELELENVDCNGLPPSDEGSGAANLKYCSIDTPPPPHQDGSGLIQPPISMAPDGSTEHFVYVMSPSRVESMIDISSSDEETNMNGMPVGAGS</sequence>
<dbReference type="Proteomes" id="UP000504634">
    <property type="component" value="Unplaced"/>
</dbReference>
<dbReference type="AlphaFoldDB" id="A0A6J2UFA5"/>
<dbReference type="GO" id="GO:0006357">
    <property type="term" value="P:regulation of transcription by RNA polymerase II"/>
    <property type="evidence" value="ECO:0007669"/>
    <property type="project" value="TreeGrafter"/>
</dbReference>
<dbReference type="PANTHER" id="PTHR12243">
    <property type="entry name" value="MADF DOMAIN TRANSCRIPTION FACTOR"/>
    <property type="match status" value="1"/>
</dbReference>
<dbReference type="RefSeq" id="XP_030387146.1">
    <property type="nucleotide sequence ID" value="XM_030531286.1"/>
</dbReference>
<accession>A0A6J2UFA5</accession>
<dbReference type="GeneID" id="115633804"/>